<feature type="non-terminal residue" evidence="8">
    <location>
        <position position="112"/>
    </location>
</feature>
<keyword evidence="10" id="KW-1185">Reference proteome</keyword>
<dbReference type="AlphaFoldDB" id="F8S0F2"/>
<dbReference type="UCSC" id="uc062ych.1">
    <property type="organism name" value="human"/>
</dbReference>
<comment type="subcellular location">
    <subcellularLocation>
        <location evidence="1">Cell membrane</location>
        <topology evidence="1">Multi-pass membrane protein</topology>
    </subcellularLocation>
</comment>
<dbReference type="Ensembl" id="ENST00000503830.2">
    <property type="protein sequence ID" value="ENSP00000426934.2"/>
    <property type="gene ID" value="ENSG00000118777.12"/>
</dbReference>
<evidence type="ECO:0000313" key="8">
    <source>
        <dbReference type="EMBL" id="ADO95121.1"/>
    </source>
</evidence>
<keyword evidence="8" id="KW-0067">ATP-binding</keyword>
<protein>
    <submittedName>
        <fullName evidence="9">ATP binding cassette subfamily G member 2 (JR blood group)</fullName>
    </submittedName>
    <submittedName>
        <fullName evidence="8">Multi drug resistance efflux transport ATP-binding cassette sub-family G (WHITE) member 2</fullName>
    </submittedName>
</protein>
<dbReference type="PANTHER" id="PTHR48041:SF92">
    <property type="entry name" value="BROAD SUBSTRATE SPECIFICITY ATP-BINDING CASSETTE TRANSPORTER ABCG2"/>
    <property type="match status" value="1"/>
</dbReference>
<dbReference type="GO" id="GO:0005524">
    <property type="term" value="F:ATP binding"/>
    <property type="evidence" value="ECO:0007669"/>
    <property type="project" value="UniProtKB-KW"/>
</dbReference>
<keyword evidence="4" id="KW-0812">Transmembrane</keyword>
<dbReference type="EMBL" id="AC084732">
    <property type="status" value="NOT_ANNOTATED_CDS"/>
    <property type="molecule type" value="Genomic_DNA"/>
</dbReference>
<dbReference type="EMBL" id="HQ386999">
    <property type="protein sequence ID" value="ADO95118.1"/>
    <property type="molecule type" value="mRNA"/>
</dbReference>
<dbReference type="EMBL" id="HQ387001">
    <property type="protein sequence ID" value="ADO95120.1"/>
    <property type="molecule type" value="mRNA"/>
</dbReference>
<evidence type="ECO:0000256" key="3">
    <source>
        <dbReference type="ARBA" id="ARBA00022475"/>
    </source>
</evidence>
<keyword evidence="8" id="KW-0547">Nucleotide-binding</keyword>
<dbReference type="EMBL" id="HQ387002">
    <property type="protein sequence ID" value="ADO95121.1"/>
    <property type="molecule type" value="mRNA"/>
</dbReference>
<dbReference type="EMBL" id="HQ387003">
    <property type="protein sequence ID" value="ADO95122.1"/>
    <property type="molecule type" value="mRNA"/>
</dbReference>
<dbReference type="EMBL" id="HQ386992">
    <property type="protein sequence ID" value="ADO95111.1"/>
    <property type="molecule type" value="mRNA"/>
</dbReference>
<reference evidence="9" key="5">
    <citation type="submission" date="2025-05" db="UniProtKB">
        <authorList>
            <consortium name="Ensembl"/>
        </authorList>
    </citation>
    <scope>IDENTIFICATION</scope>
</reference>
<keyword evidence="2" id="KW-0813">Transport</keyword>
<reference evidence="9" key="2">
    <citation type="journal article" date="2004" name="Nature">
        <title>Finishing the euchromatic sequence of the human genome.</title>
        <authorList>
            <consortium name="International Human Genome Sequencing Consortium"/>
        </authorList>
    </citation>
    <scope>NUCLEOTIDE SEQUENCE [LARGE SCALE GENOMIC DNA]</scope>
</reference>
<dbReference type="EMBL" id="HQ386995">
    <property type="protein sequence ID" value="ADO95114.1"/>
    <property type="molecule type" value="mRNA"/>
</dbReference>
<dbReference type="VEuPathDB" id="HostDB:ENSG00000118777"/>
<dbReference type="HOGENOM" id="CLU_1942891_0_0_1"/>
<dbReference type="ChiTaRS" id="ABCG2">
    <property type="organism name" value="human"/>
</dbReference>
<keyword evidence="11 12" id="KW-1267">Proteomics identification</keyword>
<reference evidence="9" key="1">
    <citation type="journal article" date="2001" name="Nature">
        <title>Initial sequencing and analysis of the human genome.</title>
        <authorList>
            <consortium name="International Human Genome Sequencing Consortium"/>
            <person name="Lander E.S."/>
            <person name="Linton L.M."/>
            <person name="Birren B."/>
            <person name="Nusbaum C."/>
            <person name="Zody M.C."/>
            <person name="Baldwin J."/>
            <person name="Devon K."/>
            <person name="Dewar K."/>
            <person name="Doyle M."/>
            <person name="FitzHugh W."/>
            <person name="Funke R."/>
            <person name="Gage D."/>
            <person name="Harris K."/>
            <person name="Heaford A."/>
            <person name="Howland J."/>
            <person name="Kann L."/>
            <person name="Lehoczky J."/>
            <person name="LeVine R."/>
            <person name="McEwan P."/>
            <person name="McKernan K."/>
            <person name="Meldrim J."/>
            <person name="Mesirov J.P."/>
            <person name="Miranda C."/>
            <person name="Morris W."/>
            <person name="Naylor J."/>
            <person name="Raymond C."/>
            <person name="Rosetti M."/>
            <person name="Santos R."/>
            <person name="Sheridan A."/>
            <person name="Sougnez C."/>
            <person name="Stange-Thomann N."/>
            <person name="Stojanovic N."/>
            <person name="Subramanian A."/>
            <person name="Wyman D."/>
            <person name="Rogers J."/>
            <person name="Sulston J."/>
            <person name="Ainscough R."/>
            <person name="Beck S."/>
            <person name="Bentley D."/>
            <person name="Burton J."/>
            <person name="Clee C."/>
            <person name="Carter N."/>
            <person name="Coulson A."/>
            <person name="Deadman R."/>
            <person name="Deloukas P."/>
            <person name="Dunham A."/>
            <person name="Dunham I."/>
            <person name="Durbin R."/>
            <person name="French L."/>
            <person name="Grafham D."/>
            <person name="Gregory S."/>
            <person name="Hubbard T."/>
            <person name="Humphray S."/>
            <person name="Hunt A."/>
            <person name="Jones M."/>
            <person name="Lloyd C."/>
            <person name="McMurray A."/>
            <person name="Matthews L."/>
            <person name="Mercer S."/>
            <person name="Milne S."/>
            <person name="Mullikin J.C."/>
            <person name="Mungall A."/>
            <person name="Plumb R."/>
            <person name="Ross M."/>
            <person name="Shownkeen R."/>
            <person name="Sims S."/>
            <person name="Waterston R.H."/>
            <person name="Wilson R.K."/>
            <person name="Hillier L.W."/>
            <person name="McPherson J.D."/>
            <person name="Marra M.A."/>
            <person name="Mardis E.R."/>
            <person name="Fulton L.A."/>
            <person name="Chinwalla A.T."/>
            <person name="Pepin K.H."/>
            <person name="Gish W.R."/>
            <person name="Chissoe S.L."/>
            <person name="Wendl M.C."/>
            <person name="Delehaunty K.D."/>
            <person name="Miner T.L."/>
            <person name="Delehaunty A."/>
            <person name="Kramer J.B."/>
            <person name="Cook L.L."/>
            <person name="Fulton R.S."/>
            <person name="Johnson D.L."/>
            <person name="Minx P.J."/>
            <person name="Clifton S.W."/>
            <person name="Hawkins T."/>
            <person name="Branscomb E."/>
            <person name="Predki P."/>
            <person name="Richardson P."/>
            <person name="Wenning S."/>
            <person name="Slezak T."/>
            <person name="Doggett N."/>
            <person name="Cheng J.F."/>
            <person name="Olsen A."/>
            <person name="Lucas S."/>
            <person name="Elkin C."/>
            <person name="Uberbacher E."/>
            <person name="Frazier M."/>
            <person name="Gibbs R.A."/>
            <person name="Muzny D.M."/>
            <person name="Scherer S.E."/>
            <person name="Bouck J.B."/>
            <person name="Sodergren E.J."/>
            <person name="Worley K.C."/>
            <person name="Rives C.M."/>
            <person name="Gorrell J.H."/>
            <person name="Metzker M.L."/>
            <person name="Naylor S.L."/>
            <person name="Kucherlapati R.S."/>
            <person name="Nelson D.L."/>
            <person name="Weinstock G.M."/>
            <person name="Sakaki Y."/>
            <person name="Fujiyama A."/>
            <person name="Hattori M."/>
            <person name="Yada T."/>
            <person name="Toyoda A."/>
            <person name="Itoh T."/>
            <person name="Kawagoe C."/>
            <person name="Watanabe H."/>
            <person name="Totoki Y."/>
            <person name="Taylor T."/>
            <person name="Weissenbach J."/>
            <person name="Heilig R."/>
            <person name="Saurin W."/>
            <person name="Artiguenave F."/>
            <person name="Brottier P."/>
            <person name="Bruls T."/>
            <person name="Pelletier E."/>
            <person name="Robert C."/>
            <person name="Wincker P."/>
            <person name="Smith D.R."/>
            <person name="Doucette-Stamm L."/>
            <person name="Rubenfield M."/>
            <person name="Weinstock K."/>
            <person name="Lee H.M."/>
            <person name="Dubois J."/>
            <person name="Rosenthal A."/>
            <person name="Platzer M."/>
            <person name="Nyakatura G."/>
            <person name="Taudien S."/>
            <person name="Rump A."/>
            <person name="Yang H."/>
            <person name="Yu J."/>
            <person name="Wang J."/>
            <person name="Huang G."/>
            <person name="Gu J."/>
            <person name="Hood L."/>
            <person name="Rowen L."/>
            <person name="Madan A."/>
            <person name="Qin S."/>
            <person name="Davis R.W."/>
            <person name="Federspiel N.A."/>
            <person name="Abola A.P."/>
            <person name="Proctor M.J."/>
            <person name="Myers R.M."/>
            <person name="Schmutz J."/>
            <person name="Dickson M."/>
            <person name="Grimwood J."/>
            <person name="Cox D.R."/>
            <person name="Olson M.V."/>
            <person name="Kaul R."/>
            <person name="Raymond C."/>
            <person name="Shimizu N."/>
            <person name="Kawasaki K."/>
            <person name="Minoshima S."/>
            <person name="Evans G.A."/>
            <person name="Athanasiou M."/>
            <person name="Schultz R."/>
            <person name="Roe B.A."/>
            <person name="Chen F."/>
            <person name="Pan H."/>
            <person name="Ramser J."/>
            <person name="Lehrach H."/>
            <person name="Reinhardt R."/>
            <person name="McCombie W.R."/>
            <person name="de la Bastide M."/>
            <person name="Dedhia N."/>
            <person name="Blocker H."/>
            <person name="Hornischer K."/>
            <person name="Nordsiek G."/>
            <person name="Agarwala R."/>
            <person name="Aravind L."/>
            <person name="Bailey J.A."/>
            <person name="Bateman A."/>
            <person name="Batzoglou S."/>
            <person name="Birney E."/>
            <person name="Bork P."/>
            <person name="Brown D.G."/>
            <person name="Burge C.B."/>
            <person name="Cerutti L."/>
            <person name="Chen H.C."/>
            <person name="Church D."/>
            <person name="Clamp M."/>
            <person name="Copley R.R."/>
            <person name="Doerks T."/>
            <person name="Eddy S.R."/>
            <person name="Eichler E.E."/>
            <person name="Furey T.S."/>
            <person name="Galagan J."/>
            <person name="Gilbert J.G."/>
            <person name="Harmon C."/>
            <person name="Hayashizaki Y."/>
            <person name="Haussler D."/>
            <person name="Hermjakob H."/>
            <person name="Hokamp K."/>
            <person name="Jang W."/>
            <person name="Johnson L.S."/>
            <person name="Jones T.A."/>
            <person name="Kasif S."/>
            <person name="Kaspryzk A."/>
            <person name="Kennedy S."/>
            <person name="Kent W.J."/>
            <person name="Kitts P."/>
            <person name="Koonin E.V."/>
            <person name="Korf I."/>
            <person name="Kulp D."/>
            <person name="Lancet D."/>
            <person name="Lowe T.M."/>
            <person name="McLysaght A."/>
            <person name="Mikkelsen T."/>
            <person name="Moran J.V."/>
            <person name="Mulder N."/>
            <person name="Pollara V.J."/>
            <person name="Ponting C.P."/>
            <person name="Schuler G."/>
            <person name="Schultz J."/>
            <person name="Slater G."/>
            <person name="Smit A.F."/>
            <person name="Stupka E."/>
            <person name="Szustakowski J."/>
            <person name="Thierry-Mieg D."/>
            <person name="Thierry-Mieg J."/>
            <person name="Wagner L."/>
            <person name="Wallis J."/>
            <person name="Wheeler R."/>
            <person name="Williams A."/>
            <person name="Wolf Y.I."/>
            <person name="Wolfe K.H."/>
            <person name="Yang S.P."/>
            <person name="Yeh R.F."/>
            <person name="Collins F."/>
            <person name="Guyer M.S."/>
            <person name="Peterson J."/>
            <person name="Felsenfeld A."/>
            <person name="Wetterstrand K.A."/>
            <person name="Patrinos A."/>
            <person name="Morgan M.J."/>
            <person name="de Jong P."/>
            <person name="Catanese J.J."/>
            <person name="Osoegawa K."/>
            <person name="Shizuya H."/>
            <person name="Choi S."/>
            <person name="Chen Y.J."/>
        </authorList>
    </citation>
    <scope>NUCLEOTIDE SEQUENCE [LARGE SCALE GENOMIC DNA]</scope>
</reference>
<dbReference type="OpenTargets" id="ENSG00000118777"/>
<dbReference type="EMBL" id="HQ386990">
    <property type="protein sequence ID" value="ADO95109.1"/>
    <property type="molecule type" value="mRNA"/>
</dbReference>
<dbReference type="OMA" id="MCVNGFM"/>
<dbReference type="ExpressionAtlas" id="F8S0F2">
    <property type="expression patterns" value="baseline and differential"/>
</dbReference>
<dbReference type="HGNC" id="HGNC:74">
    <property type="gene designation" value="ABCG2"/>
</dbReference>
<dbReference type="EMBL" id="HQ386997">
    <property type="protein sequence ID" value="ADO95116.1"/>
    <property type="molecule type" value="mRNA"/>
</dbReference>
<dbReference type="EMBL" id="HQ386993">
    <property type="protein sequence ID" value="ADO95112.1"/>
    <property type="molecule type" value="mRNA"/>
</dbReference>
<evidence type="ECO:0000256" key="6">
    <source>
        <dbReference type="ARBA" id="ARBA00023055"/>
    </source>
</evidence>
<keyword evidence="5" id="KW-1133">Transmembrane helix</keyword>
<name>F8S0F2_HUMAN</name>
<reference evidence="8" key="4">
    <citation type="journal article" date="2011" name="Biochim. Biophys. Acta">
        <title>Identification and characterization of the major alternative promoter regulating Bcrp1/Abcg2 expression in the mouse intestine.</title>
        <authorList>
            <person name="Natarajan K."/>
            <person name="Xie Y."/>
            <person name="Nakanishi T."/>
            <person name="Beck W.T."/>
            <person name="Bauer K.S."/>
            <person name="Ross D.D."/>
        </authorList>
    </citation>
    <scope>NUCLEOTIDE SEQUENCE</scope>
    <source>
        <tissue evidence="8">Small intestine</tissue>
    </source>
</reference>
<sequence length="112" mass="11628">MSSSNVEVFIPVSQGNTNGFPATASNDLKAFTEGAVLSFHNICYRVKLKSGFLPCRKPVEKEILSNINGIMKPGLNAILGPTGGGKSSLLDVLAARKDPSGLSGDVLINGAP</sequence>
<dbReference type="EMBL" id="HQ386994">
    <property type="protein sequence ID" value="ADO95113.1"/>
    <property type="molecule type" value="mRNA"/>
</dbReference>
<dbReference type="EMBL" id="HQ387004">
    <property type="protein sequence ID" value="ADO95123.1"/>
    <property type="molecule type" value="mRNA"/>
</dbReference>
<keyword evidence="3" id="KW-1003">Cell membrane</keyword>
<keyword evidence="7" id="KW-0472">Membrane</keyword>
<gene>
    <name evidence="8 9" type="primary">ABCG2</name>
</gene>
<dbReference type="EMBL" id="HQ387000">
    <property type="protein sequence ID" value="ADO95119.1"/>
    <property type="molecule type" value="mRNA"/>
</dbReference>
<dbReference type="Proteomes" id="UP000005640">
    <property type="component" value="Chromosome 4"/>
</dbReference>
<dbReference type="EMBL" id="HQ387005">
    <property type="protein sequence ID" value="ADO95124.1"/>
    <property type="molecule type" value="mRNA"/>
</dbReference>
<dbReference type="EMBL" id="HQ386991">
    <property type="protein sequence ID" value="ADO95110.1"/>
    <property type="molecule type" value="mRNA"/>
</dbReference>
<dbReference type="PANTHER" id="PTHR48041">
    <property type="entry name" value="ABC TRANSPORTER G FAMILY MEMBER 28"/>
    <property type="match status" value="1"/>
</dbReference>
<dbReference type="OrthoDB" id="66620at2759"/>
<accession>H0YAF3</accession>
<evidence type="ECO:0000256" key="1">
    <source>
        <dbReference type="ARBA" id="ARBA00004651"/>
    </source>
</evidence>
<dbReference type="SUPFAM" id="SSF52540">
    <property type="entry name" value="P-loop containing nucleoside triphosphate hydrolases"/>
    <property type="match status" value="1"/>
</dbReference>
<dbReference type="Ensembl" id="ENST00000505480.6">
    <property type="protein sequence ID" value="ENSP00000426916.2"/>
    <property type="gene ID" value="ENSG00000118777.12"/>
</dbReference>
<dbReference type="GO" id="GO:0005886">
    <property type="term" value="C:plasma membrane"/>
    <property type="evidence" value="ECO:0007669"/>
    <property type="project" value="UniProtKB-SubCell"/>
</dbReference>
<dbReference type="EMBL" id="HQ386996">
    <property type="protein sequence ID" value="ADO95115.1"/>
    <property type="molecule type" value="mRNA"/>
</dbReference>
<dbReference type="EMBL" id="HQ386998">
    <property type="protein sequence ID" value="ADO95117.1"/>
    <property type="molecule type" value="mRNA"/>
</dbReference>
<evidence type="ECO:0000256" key="2">
    <source>
        <dbReference type="ARBA" id="ARBA00022448"/>
    </source>
</evidence>
<dbReference type="UCSC" id="uc062yci.1">
    <property type="organism name" value="human"/>
</dbReference>
<evidence type="ECO:0000256" key="7">
    <source>
        <dbReference type="ARBA" id="ARBA00023136"/>
    </source>
</evidence>
<evidence type="ECO:0000313" key="10">
    <source>
        <dbReference type="Proteomes" id="UP000005640"/>
    </source>
</evidence>
<accession>F8S0F2</accession>
<dbReference type="Gene3D" id="3.40.50.300">
    <property type="entry name" value="P-loop containing nucleotide triphosphate hydrolases"/>
    <property type="match status" value="1"/>
</dbReference>
<evidence type="ECO:0007829" key="11">
    <source>
        <dbReference type="PeptideAtlas" id="F8S0F2"/>
    </source>
</evidence>
<evidence type="ECO:0007829" key="12">
    <source>
        <dbReference type="ProteomicsDB" id="F8S0F2"/>
    </source>
</evidence>
<keyword evidence="6" id="KW-0445">Lipid transport</keyword>
<dbReference type="Antibodypedia" id="14577">
    <property type="antibodies" value="359 antibodies from 46 providers"/>
</dbReference>
<dbReference type="EMBL" id="AC097484">
    <property type="status" value="NOT_ANNOTATED_CDS"/>
    <property type="molecule type" value="Genomic_DNA"/>
</dbReference>
<proteinExistence type="evidence at protein level"/>
<evidence type="ECO:0000313" key="9">
    <source>
        <dbReference type="Ensembl" id="ENSP00000426916.2"/>
    </source>
</evidence>
<dbReference type="Bgee" id="ENSG00000118777">
    <property type="expression patterns" value="Expressed in jejunal mucosa and 162 other cell types or tissues"/>
</dbReference>
<organism evidence="8">
    <name type="scientific">Homo sapiens</name>
    <name type="common">Human</name>
    <dbReference type="NCBI Taxonomy" id="9606"/>
    <lineage>
        <taxon>Eukaryota</taxon>
        <taxon>Metazoa</taxon>
        <taxon>Chordata</taxon>
        <taxon>Craniata</taxon>
        <taxon>Vertebrata</taxon>
        <taxon>Euteleostomi</taxon>
        <taxon>Mammalia</taxon>
        <taxon>Eutheria</taxon>
        <taxon>Euarchontoglires</taxon>
        <taxon>Primates</taxon>
        <taxon>Haplorrhini</taxon>
        <taxon>Catarrhini</taxon>
        <taxon>Hominidae</taxon>
        <taxon>Homo</taxon>
    </lineage>
</organism>
<accession>H0YAF1</accession>
<dbReference type="InterPro" id="IPR050352">
    <property type="entry name" value="ABCG_transporters"/>
</dbReference>
<dbReference type="GeneTree" id="ENSGT00940000162658"/>
<dbReference type="ProteomicsDB" id="36357"/>
<evidence type="ECO:0000256" key="4">
    <source>
        <dbReference type="ARBA" id="ARBA00022692"/>
    </source>
</evidence>
<dbReference type="SMR" id="F8S0F2"/>
<reference evidence="9 10" key="3">
    <citation type="journal article" date="2005" name="Nature">
        <title>Generation and annotation of the DNA sequences of human chromosomes 2 and 4.</title>
        <authorList>
            <person name="Hillier L.W."/>
            <person name="Graves T.A."/>
            <person name="Fulton R.S."/>
            <person name="Fulton L.A."/>
            <person name="Pepin K.H."/>
            <person name="Minx P."/>
            <person name="Wagner-McPherson C."/>
            <person name="Layman D."/>
            <person name="Wylie K."/>
            <person name="Sekhon M."/>
            <person name="Becker M.C."/>
            <person name="Fewell G.A."/>
            <person name="Delehaunty K.D."/>
            <person name="Miner T.L."/>
            <person name="Nash W.E."/>
            <person name="Kremitzki C."/>
            <person name="Oddy L."/>
            <person name="Du H."/>
            <person name="Sun H."/>
            <person name="Bradshaw-Cordum H."/>
            <person name="Ali J."/>
            <person name="Carter J."/>
            <person name="Cordes M."/>
            <person name="Harris A."/>
            <person name="Isak A."/>
            <person name="van Brunt A."/>
            <person name="Nguyen C."/>
            <person name="Du F."/>
            <person name="Courtney L."/>
            <person name="Kalicki J."/>
            <person name="Ozersky P."/>
            <person name="Abbott S."/>
            <person name="Armstrong J."/>
            <person name="Belter E.A."/>
            <person name="Caruso L."/>
            <person name="Cedroni M."/>
            <person name="Cotton M."/>
            <person name="Davidson T."/>
            <person name="Desai A."/>
            <person name="Elliott G."/>
            <person name="Erb T."/>
            <person name="Fronick C."/>
            <person name="Gaige T."/>
            <person name="Haakenson W."/>
            <person name="Haglund K."/>
            <person name="Holmes A."/>
            <person name="Harkins R."/>
            <person name="Kim K."/>
            <person name="Kruchowski S.S."/>
            <person name="Strong C.M."/>
            <person name="Grewal N."/>
            <person name="Goyea E."/>
            <person name="Hou S."/>
            <person name="Levy A."/>
            <person name="Martinka S."/>
            <person name="Mead K."/>
            <person name="McLellan M.D."/>
            <person name="Meyer R."/>
            <person name="Randall-Maher J."/>
            <person name="Tomlinson C."/>
            <person name="Dauphin-Kohlberg S."/>
            <person name="Kozlowicz-Reilly A."/>
            <person name="Shah N."/>
            <person name="Swearengen-Shahid S."/>
            <person name="Snider J."/>
            <person name="Strong J.T."/>
            <person name="Thompson J."/>
            <person name="Yoakum M."/>
            <person name="Leonard S."/>
            <person name="Pearman C."/>
            <person name="Trani L."/>
            <person name="Radionenko M."/>
            <person name="Waligorski J.E."/>
            <person name="Wang C."/>
            <person name="Rock S.M."/>
            <person name="Tin-Wollam A.M."/>
            <person name="Maupin R."/>
            <person name="Latreille P."/>
            <person name="Wendl M.C."/>
            <person name="Yang S.P."/>
            <person name="Pohl C."/>
            <person name="Wallis J.W."/>
            <person name="Spieth J."/>
            <person name="Bieri T.A."/>
            <person name="Berkowicz N."/>
            <person name="Nelson J.O."/>
            <person name="Osborne J."/>
            <person name="Ding L."/>
            <person name="Meyer R."/>
            <person name="Sabo A."/>
            <person name="Shotland Y."/>
            <person name="Sinha P."/>
            <person name="Wohldmann P.E."/>
            <person name="Cook L.L."/>
            <person name="Hickenbotham M.T."/>
            <person name="Eldred J."/>
            <person name="Williams D."/>
            <person name="Jones T.A."/>
            <person name="She X."/>
            <person name="Ciccarelli F.D."/>
            <person name="Izaurralde E."/>
            <person name="Taylor J."/>
            <person name="Schmutz J."/>
            <person name="Myers R.M."/>
            <person name="Cox D.R."/>
            <person name="Huang X."/>
            <person name="McPherson J.D."/>
            <person name="Mardis E.R."/>
            <person name="Clifton S.W."/>
            <person name="Warren W.C."/>
            <person name="Chinwalla A.T."/>
            <person name="Eddy S.R."/>
            <person name="Marra M.A."/>
            <person name="Ovcharenko I."/>
            <person name="Furey T.S."/>
            <person name="Miller W."/>
            <person name="Eichler E.E."/>
            <person name="Bork P."/>
            <person name="Suyama M."/>
            <person name="Torrents D."/>
            <person name="Waterston R.H."/>
            <person name="Wilson R.K."/>
        </authorList>
    </citation>
    <scope>NUCLEOTIDE SEQUENCE [LARGE SCALE GENOMIC DNA]</scope>
</reference>
<dbReference type="GO" id="GO:0006869">
    <property type="term" value="P:lipid transport"/>
    <property type="evidence" value="ECO:0007669"/>
    <property type="project" value="UniProtKB-KW"/>
</dbReference>
<evidence type="ECO:0000256" key="5">
    <source>
        <dbReference type="ARBA" id="ARBA00022989"/>
    </source>
</evidence>
<dbReference type="InterPro" id="IPR027417">
    <property type="entry name" value="P-loop_NTPase"/>
</dbReference>
<dbReference type="ProteomicsDB" id="36355"/>